<reference evidence="7" key="1">
    <citation type="journal article" date="2020" name="Stud. Mycol.">
        <title>101 Dothideomycetes genomes: a test case for predicting lifestyles and emergence of pathogens.</title>
        <authorList>
            <person name="Haridas S."/>
            <person name="Albert R."/>
            <person name="Binder M."/>
            <person name="Bloem J."/>
            <person name="Labutti K."/>
            <person name="Salamov A."/>
            <person name="Andreopoulos B."/>
            <person name="Baker S."/>
            <person name="Barry K."/>
            <person name="Bills G."/>
            <person name="Bluhm B."/>
            <person name="Cannon C."/>
            <person name="Castanera R."/>
            <person name="Culley D."/>
            <person name="Daum C."/>
            <person name="Ezra D."/>
            <person name="Gonzalez J."/>
            <person name="Henrissat B."/>
            <person name="Kuo A."/>
            <person name="Liang C."/>
            <person name="Lipzen A."/>
            <person name="Lutzoni F."/>
            <person name="Magnuson J."/>
            <person name="Mondo S."/>
            <person name="Nolan M."/>
            <person name="Ohm R."/>
            <person name="Pangilinan J."/>
            <person name="Park H.-J."/>
            <person name="Ramirez L."/>
            <person name="Alfaro M."/>
            <person name="Sun H."/>
            <person name="Tritt A."/>
            <person name="Yoshinaga Y."/>
            <person name="Zwiers L.-H."/>
            <person name="Turgeon B."/>
            <person name="Goodwin S."/>
            <person name="Spatafora J."/>
            <person name="Crous P."/>
            <person name="Grigoriev I."/>
        </authorList>
    </citation>
    <scope>NUCLEOTIDE SEQUENCE</scope>
    <source>
        <strain evidence="7">CBS 119687</strain>
    </source>
</reference>
<dbReference type="GO" id="GO:0000981">
    <property type="term" value="F:DNA-binding transcription factor activity, RNA polymerase II-specific"/>
    <property type="evidence" value="ECO:0007669"/>
    <property type="project" value="InterPro"/>
</dbReference>
<evidence type="ECO:0000313" key="8">
    <source>
        <dbReference type="Proteomes" id="UP000799771"/>
    </source>
</evidence>
<dbReference type="InterPro" id="IPR007219">
    <property type="entry name" value="XnlR_reg_dom"/>
</dbReference>
<evidence type="ECO:0000313" key="7">
    <source>
        <dbReference type="EMBL" id="KAF2134924.1"/>
    </source>
</evidence>
<keyword evidence="8" id="KW-1185">Reference proteome</keyword>
<dbReference type="PANTHER" id="PTHR47338">
    <property type="entry name" value="ZN(II)2CYS6 TRANSCRIPTION FACTOR (EUROFUNG)-RELATED"/>
    <property type="match status" value="1"/>
</dbReference>
<dbReference type="PROSITE" id="PS50048">
    <property type="entry name" value="ZN2_CY6_FUNGAL_2"/>
    <property type="match status" value="2"/>
</dbReference>
<dbReference type="OrthoDB" id="103349at2759"/>
<dbReference type="EMBL" id="ML977497">
    <property type="protein sequence ID" value="KAF2134924.1"/>
    <property type="molecule type" value="Genomic_DNA"/>
</dbReference>
<dbReference type="Pfam" id="PF04082">
    <property type="entry name" value="Fungal_trans"/>
    <property type="match status" value="1"/>
</dbReference>
<evidence type="ECO:0000256" key="4">
    <source>
        <dbReference type="ARBA" id="ARBA00023163"/>
    </source>
</evidence>
<dbReference type="InterPro" id="IPR036864">
    <property type="entry name" value="Zn2-C6_fun-type_DNA-bd_sf"/>
</dbReference>
<dbReference type="Proteomes" id="UP000799771">
    <property type="component" value="Unassembled WGS sequence"/>
</dbReference>
<keyword evidence="5" id="KW-0539">Nucleus</keyword>
<dbReference type="SMART" id="SM00906">
    <property type="entry name" value="Fungal_trans"/>
    <property type="match status" value="1"/>
</dbReference>
<evidence type="ECO:0000256" key="2">
    <source>
        <dbReference type="ARBA" id="ARBA00022723"/>
    </source>
</evidence>
<dbReference type="SMART" id="SM00066">
    <property type="entry name" value="GAL4"/>
    <property type="match status" value="2"/>
</dbReference>
<gene>
    <name evidence="7" type="ORF">P153DRAFT_305844</name>
</gene>
<dbReference type="Pfam" id="PF00172">
    <property type="entry name" value="Zn_clus"/>
    <property type="match status" value="2"/>
</dbReference>
<dbReference type="InterPro" id="IPR050815">
    <property type="entry name" value="TF_fung"/>
</dbReference>
<dbReference type="GO" id="GO:0005634">
    <property type="term" value="C:nucleus"/>
    <property type="evidence" value="ECO:0007669"/>
    <property type="project" value="UniProtKB-SubCell"/>
</dbReference>
<evidence type="ECO:0000259" key="6">
    <source>
        <dbReference type="PROSITE" id="PS50048"/>
    </source>
</evidence>
<feature type="domain" description="Zn(2)-C6 fungal-type" evidence="6">
    <location>
        <begin position="79"/>
        <end position="109"/>
    </location>
</feature>
<dbReference type="GeneID" id="54405049"/>
<proteinExistence type="predicted"/>
<organism evidence="7 8">
    <name type="scientific">Dothidotthia symphoricarpi CBS 119687</name>
    <dbReference type="NCBI Taxonomy" id="1392245"/>
    <lineage>
        <taxon>Eukaryota</taxon>
        <taxon>Fungi</taxon>
        <taxon>Dikarya</taxon>
        <taxon>Ascomycota</taxon>
        <taxon>Pezizomycotina</taxon>
        <taxon>Dothideomycetes</taxon>
        <taxon>Pleosporomycetidae</taxon>
        <taxon>Pleosporales</taxon>
        <taxon>Dothidotthiaceae</taxon>
        <taxon>Dothidotthia</taxon>
    </lineage>
</organism>
<feature type="domain" description="Zn(2)-C6 fungal-type" evidence="6">
    <location>
        <begin position="20"/>
        <end position="50"/>
    </location>
</feature>
<keyword evidence="4" id="KW-0804">Transcription</keyword>
<evidence type="ECO:0000256" key="3">
    <source>
        <dbReference type="ARBA" id="ARBA00023015"/>
    </source>
</evidence>
<dbReference type="InterPro" id="IPR001138">
    <property type="entry name" value="Zn2Cys6_DnaBD"/>
</dbReference>
<dbReference type="GO" id="GO:0006351">
    <property type="term" value="P:DNA-templated transcription"/>
    <property type="evidence" value="ECO:0007669"/>
    <property type="project" value="InterPro"/>
</dbReference>
<protein>
    <recommendedName>
        <fullName evidence="6">Zn(2)-C6 fungal-type domain-containing protein</fullName>
    </recommendedName>
</protein>
<evidence type="ECO:0000256" key="5">
    <source>
        <dbReference type="ARBA" id="ARBA00023242"/>
    </source>
</evidence>
<evidence type="ECO:0000256" key="1">
    <source>
        <dbReference type="ARBA" id="ARBA00004123"/>
    </source>
</evidence>
<name>A0A6A6AVE6_9PLEO</name>
<accession>A0A6A6AVE6</accession>
<dbReference type="PROSITE" id="PS00463">
    <property type="entry name" value="ZN2_CY6_FUNGAL_1"/>
    <property type="match status" value="2"/>
</dbReference>
<dbReference type="GO" id="GO:0003677">
    <property type="term" value="F:DNA binding"/>
    <property type="evidence" value="ECO:0007669"/>
    <property type="project" value="InterPro"/>
</dbReference>
<dbReference type="GO" id="GO:0008270">
    <property type="term" value="F:zinc ion binding"/>
    <property type="evidence" value="ECO:0007669"/>
    <property type="project" value="InterPro"/>
</dbReference>
<keyword evidence="3" id="KW-0805">Transcription regulation</keyword>
<dbReference type="RefSeq" id="XP_033529311.1">
    <property type="nucleotide sequence ID" value="XM_033664617.1"/>
</dbReference>
<dbReference type="PANTHER" id="PTHR47338:SF7">
    <property type="entry name" value="ZN(II)2CYS6 TRANSCRIPTION FACTOR (EUROFUNG)"/>
    <property type="match status" value="1"/>
</dbReference>
<sequence length="776" mass="86636">MESVPPETTTKKQRKRPLNACATCRARKVKCDERPNGCLNCERLQLSCVQNGALSTAVKRSSASFEPAVGIKRKRTFRSCVTCRDSKVKCSGERPTCLRCQQRRAACVYDAEAIEPAWVQSIASPNSGVDLHAMMSTQATQEPQETYTSAPTGMAVAGCPPSLTWLFAAELPPKAKLHMLLDAYFNNVHPIRVFAFEHKPTFIRMLDEGQLVDSSDQALLHVMCALGARFYAVEYSESFASLPKDLIQSAGNQWAKTAEEIFFADYSTISMTKLKVLILLHDQEARTGNYAGSFLLTGLVIRMAHALQLNNEASTDILCKVDGCPNELTIRESRRRLMWACYMLDVWAGSGVDHLTILNEKDLKIQLPCNERQFLLQIPCVTERLTEGDILDFVPAEDIPGKPRENLGMAAYYVRIVSIWRRVLRFVKHMDEEQPPWLSGSEFAILIGDIQSWKQSLPSWLDFSADNIYIRRESHQLGALLLIHCMYHHVICDIHRIALPELFKNQEPFVFPPEQQSFVAHLQTVCFEHAQRMSILVSTILQHGIKHFADPILPSFVYNSSRIMLYYIARILDISKSDASTLISRTVELVQQNNRALRDMSLMYPLAEPLCITSERWLETVQTSLARGYATTYVAPQDPSENEVQQVVGAPASNMASTTAVSQNNTLSILPRFGDLLRAASPTNSQLTTSDYSFSTPISGQFPSGDPALPNIVAETQEVGVTLYASAASNISEQPVFNLDDLQNFFEWEASGGENAQSTGFEGFGPLGWANNFSIM</sequence>
<dbReference type="CDD" id="cd12148">
    <property type="entry name" value="fungal_TF_MHR"/>
    <property type="match status" value="1"/>
</dbReference>
<keyword evidence="2" id="KW-0479">Metal-binding</keyword>
<dbReference type="AlphaFoldDB" id="A0A6A6AVE6"/>
<dbReference type="Gene3D" id="4.10.240.10">
    <property type="entry name" value="Zn(2)-C6 fungal-type DNA-binding domain"/>
    <property type="match status" value="2"/>
</dbReference>
<dbReference type="SUPFAM" id="SSF57701">
    <property type="entry name" value="Zn2/Cys6 DNA-binding domain"/>
    <property type="match status" value="2"/>
</dbReference>
<comment type="subcellular location">
    <subcellularLocation>
        <location evidence="1">Nucleus</location>
    </subcellularLocation>
</comment>
<dbReference type="CDD" id="cd00067">
    <property type="entry name" value="GAL4"/>
    <property type="match status" value="2"/>
</dbReference>